<gene>
    <name evidence="9" type="ORF">FPE_LOCUS28154</name>
</gene>
<keyword evidence="6" id="KW-0539">Nucleus</keyword>
<evidence type="ECO:0000256" key="4">
    <source>
        <dbReference type="ARBA" id="ARBA00023125"/>
    </source>
</evidence>
<dbReference type="InterPro" id="IPR017887">
    <property type="entry name" value="TF_TCP_subgr"/>
</dbReference>
<dbReference type="Pfam" id="PF03634">
    <property type="entry name" value="TCP"/>
    <property type="match status" value="1"/>
</dbReference>
<evidence type="ECO:0000256" key="6">
    <source>
        <dbReference type="ARBA" id="ARBA00023242"/>
    </source>
</evidence>
<dbReference type="GO" id="GO:2000032">
    <property type="term" value="P:regulation of secondary shoot formation"/>
    <property type="evidence" value="ECO:0007669"/>
    <property type="project" value="TreeGrafter"/>
</dbReference>
<evidence type="ECO:0000259" key="7">
    <source>
        <dbReference type="PROSITE" id="PS51369"/>
    </source>
</evidence>
<dbReference type="Proteomes" id="UP000834106">
    <property type="component" value="Chromosome 17"/>
</dbReference>
<dbReference type="InterPro" id="IPR017888">
    <property type="entry name" value="CYC/TB1_R_domain"/>
</dbReference>
<dbReference type="GO" id="GO:0043565">
    <property type="term" value="F:sequence-specific DNA binding"/>
    <property type="evidence" value="ECO:0007669"/>
    <property type="project" value="TreeGrafter"/>
</dbReference>
<dbReference type="GO" id="GO:0005634">
    <property type="term" value="C:nucleus"/>
    <property type="evidence" value="ECO:0007669"/>
    <property type="project" value="UniProtKB-SubCell"/>
</dbReference>
<dbReference type="GO" id="GO:0003700">
    <property type="term" value="F:DNA-binding transcription factor activity"/>
    <property type="evidence" value="ECO:0007669"/>
    <property type="project" value="InterPro"/>
</dbReference>
<proteinExistence type="predicted"/>
<keyword evidence="10" id="KW-1185">Reference proteome</keyword>
<dbReference type="EMBL" id="OU503052">
    <property type="protein sequence ID" value="CAI9780724.1"/>
    <property type="molecule type" value="Genomic_DNA"/>
</dbReference>
<reference evidence="9" key="1">
    <citation type="submission" date="2023-05" db="EMBL/GenBank/DDBJ databases">
        <authorList>
            <person name="Huff M."/>
        </authorList>
    </citation>
    <scope>NUCLEOTIDE SEQUENCE</scope>
</reference>
<evidence type="ECO:0000256" key="1">
    <source>
        <dbReference type="ARBA" id="ARBA00004123"/>
    </source>
</evidence>
<dbReference type="InterPro" id="IPR005333">
    <property type="entry name" value="Transcription_factor_TCP"/>
</dbReference>
<evidence type="ECO:0008006" key="11">
    <source>
        <dbReference type="Google" id="ProtNLM"/>
    </source>
</evidence>
<evidence type="ECO:0000256" key="2">
    <source>
        <dbReference type="ARBA" id="ARBA00022473"/>
    </source>
</evidence>
<evidence type="ECO:0000259" key="8">
    <source>
        <dbReference type="PROSITE" id="PS51370"/>
    </source>
</evidence>
<accession>A0AAD2A486</accession>
<comment type="subcellular location">
    <subcellularLocation>
        <location evidence="1">Nucleus</location>
    </subcellularLocation>
</comment>
<feature type="domain" description="TCP" evidence="7">
    <location>
        <begin position="86"/>
        <end position="144"/>
    </location>
</feature>
<dbReference type="PANTHER" id="PTHR31072">
    <property type="entry name" value="TRANSCRIPTION FACTOR TCP4-RELATED"/>
    <property type="match status" value="1"/>
</dbReference>
<dbReference type="AlphaFoldDB" id="A0AAD2A486"/>
<dbReference type="PANTHER" id="PTHR31072:SF224">
    <property type="entry name" value="TRANSCRIPTION FACTOR TCP1"/>
    <property type="match status" value="1"/>
</dbReference>
<dbReference type="PROSITE" id="PS51370">
    <property type="entry name" value="R"/>
    <property type="match status" value="1"/>
</dbReference>
<keyword evidence="4" id="KW-0238">DNA-binding</keyword>
<evidence type="ECO:0000313" key="10">
    <source>
        <dbReference type="Proteomes" id="UP000834106"/>
    </source>
</evidence>
<organism evidence="9 10">
    <name type="scientific">Fraxinus pennsylvanica</name>
    <dbReference type="NCBI Taxonomy" id="56036"/>
    <lineage>
        <taxon>Eukaryota</taxon>
        <taxon>Viridiplantae</taxon>
        <taxon>Streptophyta</taxon>
        <taxon>Embryophyta</taxon>
        <taxon>Tracheophyta</taxon>
        <taxon>Spermatophyta</taxon>
        <taxon>Magnoliopsida</taxon>
        <taxon>eudicotyledons</taxon>
        <taxon>Gunneridae</taxon>
        <taxon>Pentapetalae</taxon>
        <taxon>asterids</taxon>
        <taxon>lamiids</taxon>
        <taxon>Lamiales</taxon>
        <taxon>Oleaceae</taxon>
        <taxon>Oleeae</taxon>
        <taxon>Fraxinus</taxon>
    </lineage>
</organism>
<evidence type="ECO:0000313" key="9">
    <source>
        <dbReference type="EMBL" id="CAI9780724.1"/>
    </source>
</evidence>
<protein>
    <recommendedName>
        <fullName evidence="11">Cycloidea-like protein</fullName>
    </recommendedName>
</protein>
<keyword evidence="2" id="KW-0217">Developmental protein</keyword>
<name>A0AAD2A486_9LAMI</name>
<evidence type="ECO:0000256" key="5">
    <source>
        <dbReference type="ARBA" id="ARBA00023163"/>
    </source>
</evidence>
<keyword evidence="5" id="KW-0804">Transcription</keyword>
<feature type="domain" description="R" evidence="8">
    <location>
        <begin position="191"/>
        <end position="208"/>
    </location>
</feature>
<keyword evidence="3" id="KW-0805">Transcription regulation</keyword>
<sequence>MFSSSKITNLFPQISPSFQASSSFIGLNGTDFFLHHPQDLVSGHHFVANAPVVPATIDFPVSNTTTLTNYQDFDRLNGLPRKQTVKKDRHSKIFTAQGPRDRRVRLSISIARKFFDLQEMLGFDRPSKTLDWLLTNSKKAIEELQVKINHGEGEVVSAASTEDDENGESLRIDSKRKSLMDDKQAAIYLARESRAKARARARERTKEKMSIKWLNEAKKLSNLCPSIQNQTRPWNEIEISKISDNSNSENISCLKVAADELAAKNMIEESIVIKRKLMPSSVFGFQENFIIVKDSNSNCNSSPNAAENWDFSSQSSSCAIFDQHRFIKCTSNI</sequence>
<dbReference type="PROSITE" id="PS51369">
    <property type="entry name" value="TCP"/>
    <property type="match status" value="1"/>
</dbReference>
<evidence type="ECO:0000256" key="3">
    <source>
        <dbReference type="ARBA" id="ARBA00023015"/>
    </source>
</evidence>